<evidence type="ECO:0000313" key="1">
    <source>
        <dbReference type="EMBL" id="KAH0464838.1"/>
    </source>
</evidence>
<accession>A0AAV7HBJ8</accession>
<dbReference type="Proteomes" id="UP000775213">
    <property type="component" value="Unassembled WGS sequence"/>
</dbReference>
<dbReference type="AlphaFoldDB" id="A0AAV7HBJ8"/>
<comment type="caution">
    <text evidence="1">The sequence shown here is derived from an EMBL/GenBank/DDBJ whole genome shotgun (WGS) entry which is preliminary data.</text>
</comment>
<keyword evidence="2" id="KW-1185">Reference proteome</keyword>
<proteinExistence type="predicted"/>
<sequence>MLSQGSPNLDHFTTRGGANNLRFGGESSYPPWVFSYNKSKELEEEENQESKEEKIKKLKTKSIPLKVTYEIFPGIFHYNVRKVSLCGSYLMISELLAESLVGGGGDGGATSKVGGGRAIFVVCSGGGATSIGGGGGATSVSHLIRIEFNHDIVTFHHWGLNGVQALKGVPFAPPAMQVLHSIEFIRGVVPLGSRNQASLGHLVPQSKVVHPKNFIFESASGADCVCTFYAAACSWATQKAVGFYMVMQDKEEDHILIVSCTDSGIPSCRQEIGGIVRVCISPYAFQQKGSSISSPWKGSSSTSDMVILVQGTESLQAKCMGGALTSYVPLIFV</sequence>
<dbReference type="EMBL" id="JAGFBR010000006">
    <property type="protein sequence ID" value="KAH0464838.1"/>
    <property type="molecule type" value="Genomic_DNA"/>
</dbReference>
<organism evidence="1 2">
    <name type="scientific">Dendrobium chrysotoxum</name>
    <name type="common">Orchid</name>
    <dbReference type="NCBI Taxonomy" id="161865"/>
    <lineage>
        <taxon>Eukaryota</taxon>
        <taxon>Viridiplantae</taxon>
        <taxon>Streptophyta</taxon>
        <taxon>Embryophyta</taxon>
        <taxon>Tracheophyta</taxon>
        <taxon>Spermatophyta</taxon>
        <taxon>Magnoliopsida</taxon>
        <taxon>Liliopsida</taxon>
        <taxon>Asparagales</taxon>
        <taxon>Orchidaceae</taxon>
        <taxon>Epidendroideae</taxon>
        <taxon>Malaxideae</taxon>
        <taxon>Dendrobiinae</taxon>
        <taxon>Dendrobium</taxon>
    </lineage>
</organism>
<reference evidence="1 2" key="1">
    <citation type="journal article" date="2021" name="Hortic Res">
        <title>Chromosome-scale assembly of the Dendrobium chrysotoxum genome enhances the understanding of orchid evolution.</title>
        <authorList>
            <person name="Zhang Y."/>
            <person name="Zhang G.Q."/>
            <person name="Zhang D."/>
            <person name="Liu X.D."/>
            <person name="Xu X.Y."/>
            <person name="Sun W.H."/>
            <person name="Yu X."/>
            <person name="Zhu X."/>
            <person name="Wang Z.W."/>
            <person name="Zhao X."/>
            <person name="Zhong W.Y."/>
            <person name="Chen H."/>
            <person name="Yin W.L."/>
            <person name="Huang T."/>
            <person name="Niu S.C."/>
            <person name="Liu Z.J."/>
        </authorList>
    </citation>
    <scope>NUCLEOTIDE SEQUENCE [LARGE SCALE GENOMIC DNA]</scope>
    <source>
        <strain evidence="1">Lindl</strain>
    </source>
</reference>
<protein>
    <submittedName>
        <fullName evidence="1">Uncharacterized protein</fullName>
    </submittedName>
</protein>
<gene>
    <name evidence="1" type="ORF">IEQ34_004941</name>
</gene>
<name>A0AAV7HBJ8_DENCH</name>
<evidence type="ECO:0000313" key="2">
    <source>
        <dbReference type="Proteomes" id="UP000775213"/>
    </source>
</evidence>